<gene>
    <name evidence="1" type="ORF">K435DRAFT_464728</name>
</gene>
<organism evidence="1 2">
    <name type="scientific">Dendrothele bispora (strain CBS 962.96)</name>
    <dbReference type="NCBI Taxonomy" id="1314807"/>
    <lineage>
        <taxon>Eukaryota</taxon>
        <taxon>Fungi</taxon>
        <taxon>Dikarya</taxon>
        <taxon>Basidiomycota</taxon>
        <taxon>Agaricomycotina</taxon>
        <taxon>Agaricomycetes</taxon>
        <taxon>Agaricomycetidae</taxon>
        <taxon>Agaricales</taxon>
        <taxon>Agaricales incertae sedis</taxon>
        <taxon>Dendrothele</taxon>
    </lineage>
</organism>
<evidence type="ECO:0000313" key="1">
    <source>
        <dbReference type="EMBL" id="THU81990.1"/>
    </source>
</evidence>
<accession>A0A4S8L103</accession>
<evidence type="ECO:0000313" key="2">
    <source>
        <dbReference type="Proteomes" id="UP000297245"/>
    </source>
</evidence>
<protein>
    <submittedName>
        <fullName evidence="1">Uncharacterized protein</fullName>
    </submittedName>
</protein>
<keyword evidence="2" id="KW-1185">Reference proteome</keyword>
<name>A0A4S8L103_DENBC</name>
<dbReference type="AlphaFoldDB" id="A0A4S8L103"/>
<sequence>MVSRAMTSIDTNYEADGTIVNTNVCSHLDLFWVLKLGSTNYVWGCHSPRPSTCALETYGAESEIIRSESLRGSSAIVQNEAAVEKSFGYFSLEDGRKMVLQPFDTLP</sequence>
<dbReference type="EMBL" id="ML179765">
    <property type="protein sequence ID" value="THU81990.1"/>
    <property type="molecule type" value="Genomic_DNA"/>
</dbReference>
<proteinExistence type="predicted"/>
<dbReference type="Proteomes" id="UP000297245">
    <property type="component" value="Unassembled WGS sequence"/>
</dbReference>
<dbReference type="OrthoDB" id="2151789at2759"/>
<reference evidence="1 2" key="1">
    <citation type="journal article" date="2019" name="Nat. Ecol. Evol.">
        <title>Megaphylogeny resolves global patterns of mushroom evolution.</title>
        <authorList>
            <person name="Varga T."/>
            <person name="Krizsan K."/>
            <person name="Foldi C."/>
            <person name="Dima B."/>
            <person name="Sanchez-Garcia M."/>
            <person name="Sanchez-Ramirez S."/>
            <person name="Szollosi G.J."/>
            <person name="Szarkandi J.G."/>
            <person name="Papp V."/>
            <person name="Albert L."/>
            <person name="Andreopoulos W."/>
            <person name="Angelini C."/>
            <person name="Antonin V."/>
            <person name="Barry K.W."/>
            <person name="Bougher N.L."/>
            <person name="Buchanan P."/>
            <person name="Buyck B."/>
            <person name="Bense V."/>
            <person name="Catcheside P."/>
            <person name="Chovatia M."/>
            <person name="Cooper J."/>
            <person name="Damon W."/>
            <person name="Desjardin D."/>
            <person name="Finy P."/>
            <person name="Geml J."/>
            <person name="Haridas S."/>
            <person name="Hughes K."/>
            <person name="Justo A."/>
            <person name="Karasinski D."/>
            <person name="Kautmanova I."/>
            <person name="Kiss B."/>
            <person name="Kocsube S."/>
            <person name="Kotiranta H."/>
            <person name="LaButti K.M."/>
            <person name="Lechner B.E."/>
            <person name="Liimatainen K."/>
            <person name="Lipzen A."/>
            <person name="Lukacs Z."/>
            <person name="Mihaltcheva S."/>
            <person name="Morgado L.N."/>
            <person name="Niskanen T."/>
            <person name="Noordeloos M.E."/>
            <person name="Ohm R.A."/>
            <person name="Ortiz-Santana B."/>
            <person name="Ovrebo C."/>
            <person name="Racz N."/>
            <person name="Riley R."/>
            <person name="Savchenko A."/>
            <person name="Shiryaev A."/>
            <person name="Soop K."/>
            <person name="Spirin V."/>
            <person name="Szebenyi C."/>
            <person name="Tomsovsky M."/>
            <person name="Tulloss R.E."/>
            <person name="Uehling J."/>
            <person name="Grigoriev I.V."/>
            <person name="Vagvolgyi C."/>
            <person name="Papp T."/>
            <person name="Martin F.M."/>
            <person name="Miettinen O."/>
            <person name="Hibbett D.S."/>
            <person name="Nagy L.G."/>
        </authorList>
    </citation>
    <scope>NUCLEOTIDE SEQUENCE [LARGE SCALE GENOMIC DNA]</scope>
    <source>
        <strain evidence="1 2">CBS 962.96</strain>
    </source>
</reference>